<dbReference type="InterPro" id="IPR013785">
    <property type="entry name" value="Aldolase_TIM"/>
</dbReference>
<proteinExistence type="predicted"/>
<evidence type="ECO:0000313" key="1">
    <source>
        <dbReference type="EMBL" id="GAI12962.1"/>
    </source>
</evidence>
<dbReference type="EMBL" id="BARV01011857">
    <property type="protein sequence ID" value="GAI12962.1"/>
    <property type="molecule type" value="Genomic_DNA"/>
</dbReference>
<dbReference type="PANTHER" id="PTHR43273">
    <property type="entry name" value="ANAEROBIC SULFATASE-MATURATING ENZYME HOMOLOG ASLB-RELATED"/>
    <property type="match status" value="1"/>
</dbReference>
<dbReference type="AlphaFoldDB" id="X1L0Y4"/>
<comment type="caution">
    <text evidence="1">The sequence shown here is derived from an EMBL/GenBank/DDBJ whole genome shotgun (WGS) entry which is preliminary data.</text>
</comment>
<dbReference type="GO" id="GO:0016491">
    <property type="term" value="F:oxidoreductase activity"/>
    <property type="evidence" value="ECO:0007669"/>
    <property type="project" value="InterPro"/>
</dbReference>
<organism evidence="1">
    <name type="scientific">marine sediment metagenome</name>
    <dbReference type="NCBI Taxonomy" id="412755"/>
    <lineage>
        <taxon>unclassified sequences</taxon>
        <taxon>metagenomes</taxon>
        <taxon>ecological metagenomes</taxon>
    </lineage>
</organism>
<accession>X1L0Y4</accession>
<dbReference type="SUPFAM" id="SSF102114">
    <property type="entry name" value="Radical SAM enzymes"/>
    <property type="match status" value="1"/>
</dbReference>
<dbReference type="Gene3D" id="3.20.20.70">
    <property type="entry name" value="Aldolase class I"/>
    <property type="match status" value="1"/>
</dbReference>
<evidence type="ECO:0008006" key="2">
    <source>
        <dbReference type="Google" id="ProtNLM"/>
    </source>
</evidence>
<name>X1L0Y4_9ZZZZ</name>
<dbReference type="InterPro" id="IPR023867">
    <property type="entry name" value="Sulphatase_maturase_rSAM"/>
</dbReference>
<protein>
    <recommendedName>
        <fullName evidence="2">Radical SAM core domain-containing protein</fullName>
    </recommendedName>
</protein>
<sequence>MLPKADIEQILKKGQQLTGRTAIQTNGFLLDDEHIEIFKKCDTSVGISYDGHGTLNEARMNSEEAAEIWQKVERLIKEGIRTSLIVVVSRANAGTQDKLLRLKQFLIEARNIGIGGGRLNPCDHPDWSLDKERLVEVYQDLAMFVMANRLRWGPFTDIWNSLRHRGPVVCTFLDCDPHHTRAATVILGDGSVANCLKMAIQTGFVRHASAAGTRSQI</sequence>
<dbReference type="PANTHER" id="PTHR43273:SF8">
    <property type="entry name" value="RADICAL SAM DOMAIN PROTEIN"/>
    <property type="match status" value="1"/>
</dbReference>
<feature type="non-terminal residue" evidence="1">
    <location>
        <position position="217"/>
    </location>
</feature>
<gene>
    <name evidence="1" type="ORF">S06H3_22258</name>
</gene>
<dbReference type="InterPro" id="IPR058240">
    <property type="entry name" value="rSAM_sf"/>
</dbReference>
<reference evidence="1" key="1">
    <citation type="journal article" date="2014" name="Front. Microbiol.">
        <title>High frequency of phylogenetically diverse reductive dehalogenase-homologous genes in deep subseafloor sedimentary metagenomes.</title>
        <authorList>
            <person name="Kawai M."/>
            <person name="Futagami T."/>
            <person name="Toyoda A."/>
            <person name="Takaki Y."/>
            <person name="Nishi S."/>
            <person name="Hori S."/>
            <person name="Arai W."/>
            <person name="Tsubouchi T."/>
            <person name="Morono Y."/>
            <person name="Uchiyama I."/>
            <person name="Ito T."/>
            <person name="Fujiyama A."/>
            <person name="Inagaki F."/>
            <person name="Takami H."/>
        </authorList>
    </citation>
    <scope>NUCLEOTIDE SEQUENCE</scope>
    <source>
        <strain evidence="1">Expedition CK06-06</strain>
    </source>
</reference>